<dbReference type="InterPro" id="IPR007235">
    <property type="entry name" value="Glyco_trans_28_C"/>
</dbReference>
<keyword evidence="7 10" id="KW-0472">Membrane</keyword>
<keyword evidence="11" id="KW-0812">Transmembrane</keyword>
<dbReference type="GO" id="GO:0009252">
    <property type="term" value="P:peptidoglycan biosynthetic process"/>
    <property type="evidence" value="ECO:0007669"/>
    <property type="project" value="UniProtKB-UniRule"/>
</dbReference>
<dbReference type="UniPathway" id="UPA00219"/>
<name>A0A0G0MQ61_9BACT</name>
<dbReference type="GO" id="GO:0005886">
    <property type="term" value="C:plasma membrane"/>
    <property type="evidence" value="ECO:0007669"/>
    <property type="project" value="UniProtKB-SubCell"/>
</dbReference>
<evidence type="ECO:0000256" key="6">
    <source>
        <dbReference type="ARBA" id="ARBA00022984"/>
    </source>
</evidence>
<comment type="subcellular location">
    <subcellularLocation>
        <location evidence="10">Cell membrane</location>
        <topology evidence="10">Peripheral membrane protein</topology>
        <orientation evidence="10">Cytoplasmic side</orientation>
    </subcellularLocation>
</comment>
<evidence type="ECO:0000256" key="7">
    <source>
        <dbReference type="ARBA" id="ARBA00023136"/>
    </source>
</evidence>
<keyword evidence="5 10" id="KW-0133">Cell shape</keyword>
<dbReference type="GO" id="GO:0008360">
    <property type="term" value="P:regulation of cell shape"/>
    <property type="evidence" value="ECO:0007669"/>
    <property type="project" value="UniProtKB-KW"/>
</dbReference>
<dbReference type="SUPFAM" id="SSF53756">
    <property type="entry name" value="UDP-Glycosyltransferase/glycogen phosphorylase"/>
    <property type="match status" value="1"/>
</dbReference>
<evidence type="ECO:0000256" key="3">
    <source>
        <dbReference type="ARBA" id="ARBA00022676"/>
    </source>
</evidence>
<comment type="caution">
    <text evidence="14">The sequence shown here is derived from an EMBL/GenBank/DDBJ whole genome shotgun (WGS) entry which is preliminary data.</text>
</comment>
<protein>
    <recommendedName>
        <fullName evidence="10">UDP-N-acetylglucosamine--N-acetylmuramyl-(pentapeptide) pyrophosphoryl-undecaprenol N-acetylglucosamine transferase</fullName>
        <ecNumber evidence="10">2.4.1.227</ecNumber>
    </recommendedName>
    <alternativeName>
        <fullName evidence="10">Undecaprenyl-PP-MurNAc-pentapeptide-UDPGlcNAc GlcNAc transferase</fullName>
    </alternativeName>
</protein>
<evidence type="ECO:0000256" key="4">
    <source>
        <dbReference type="ARBA" id="ARBA00022679"/>
    </source>
</evidence>
<feature type="domain" description="Glycosyl transferase family 28 C-terminal" evidence="13">
    <location>
        <begin position="214"/>
        <end position="376"/>
    </location>
</feature>
<evidence type="ECO:0000259" key="13">
    <source>
        <dbReference type="Pfam" id="PF04101"/>
    </source>
</evidence>
<keyword evidence="8 10" id="KW-0131">Cell cycle</keyword>
<dbReference type="EMBL" id="LBWK01000001">
    <property type="protein sequence ID" value="KKR06159.1"/>
    <property type="molecule type" value="Genomic_DNA"/>
</dbReference>
<evidence type="ECO:0000256" key="10">
    <source>
        <dbReference type="HAMAP-Rule" id="MF_00033"/>
    </source>
</evidence>
<evidence type="ECO:0000256" key="8">
    <source>
        <dbReference type="ARBA" id="ARBA00023306"/>
    </source>
</evidence>
<evidence type="ECO:0000313" key="14">
    <source>
        <dbReference type="EMBL" id="KKR06159.1"/>
    </source>
</evidence>
<dbReference type="GO" id="GO:0005975">
    <property type="term" value="P:carbohydrate metabolic process"/>
    <property type="evidence" value="ECO:0007669"/>
    <property type="project" value="InterPro"/>
</dbReference>
<gene>
    <name evidence="10" type="primary">murG</name>
    <name evidence="14" type="ORF">UT34_C0001G0199</name>
</gene>
<dbReference type="Proteomes" id="UP000034799">
    <property type="component" value="Unassembled WGS sequence"/>
</dbReference>
<comment type="pathway">
    <text evidence="10">Cell wall biogenesis; peptidoglycan biosynthesis.</text>
</comment>
<feature type="transmembrane region" description="Helical" evidence="11">
    <location>
        <begin position="117"/>
        <end position="137"/>
    </location>
</feature>
<dbReference type="InterPro" id="IPR004276">
    <property type="entry name" value="GlycoTrans_28_N"/>
</dbReference>
<dbReference type="Pfam" id="PF04101">
    <property type="entry name" value="Glyco_tran_28_C"/>
    <property type="match status" value="1"/>
</dbReference>
<comment type="function">
    <text evidence="10">Cell wall formation. Catalyzes the transfer of a GlcNAc subunit on undecaprenyl-pyrophosphoryl-MurNAc-pentapeptide (lipid intermediate I) to form undecaprenyl-pyrophosphoryl-MurNAc-(pentapeptide)GlcNAc (lipid intermediate II).</text>
</comment>
<reference evidence="14 15" key="1">
    <citation type="journal article" date="2015" name="Nature">
        <title>rRNA introns, odd ribosomes, and small enigmatic genomes across a large radiation of phyla.</title>
        <authorList>
            <person name="Brown C.T."/>
            <person name="Hug L.A."/>
            <person name="Thomas B.C."/>
            <person name="Sharon I."/>
            <person name="Castelle C.J."/>
            <person name="Singh A."/>
            <person name="Wilkins M.J."/>
            <person name="Williams K.H."/>
            <person name="Banfield J.F."/>
        </authorList>
    </citation>
    <scope>NUCLEOTIDE SEQUENCE [LARGE SCALE GENOMIC DNA]</scope>
</reference>
<dbReference type="HAMAP" id="MF_00033">
    <property type="entry name" value="MurG"/>
    <property type="match status" value="1"/>
</dbReference>
<evidence type="ECO:0000256" key="5">
    <source>
        <dbReference type="ARBA" id="ARBA00022960"/>
    </source>
</evidence>
<dbReference type="PANTHER" id="PTHR21015:SF22">
    <property type="entry name" value="GLYCOSYLTRANSFERASE"/>
    <property type="match status" value="1"/>
</dbReference>
<dbReference type="InterPro" id="IPR006009">
    <property type="entry name" value="GlcNAc_MurG"/>
</dbReference>
<comment type="catalytic activity">
    <reaction evidence="10">
        <text>di-trans,octa-cis-undecaprenyl diphospho-N-acetyl-alpha-D-muramoyl-L-alanyl-D-glutamyl-meso-2,6-diaminopimeloyl-D-alanyl-D-alanine + UDP-N-acetyl-alpha-D-glucosamine = di-trans,octa-cis-undecaprenyl diphospho-[N-acetyl-alpha-D-glucosaminyl-(1-&gt;4)]-N-acetyl-alpha-D-muramoyl-L-alanyl-D-glutamyl-meso-2,6-diaminopimeloyl-D-alanyl-D-alanine + UDP + H(+)</text>
        <dbReference type="Rhea" id="RHEA:31227"/>
        <dbReference type="ChEBI" id="CHEBI:15378"/>
        <dbReference type="ChEBI" id="CHEBI:57705"/>
        <dbReference type="ChEBI" id="CHEBI:58223"/>
        <dbReference type="ChEBI" id="CHEBI:61387"/>
        <dbReference type="ChEBI" id="CHEBI:61388"/>
        <dbReference type="EC" id="2.4.1.227"/>
    </reaction>
</comment>
<dbReference type="EC" id="2.4.1.227" evidence="10"/>
<feature type="domain" description="Glycosyltransferase family 28 N-terminal" evidence="12">
    <location>
        <begin position="15"/>
        <end position="166"/>
    </location>
</feature>
<dbReference type="PANTHER" id="PTHR21015">
    <property type="entry name" value="UDP-N-ACETYLGLUCOSAMINE--N-ACETYLMURAMYL-(PENTAPEPTIDE) PYROPHOSPHORYL-UNDECAPRENOL N-ACETYLGLUCOSAMINE TRANSFERASE 1"/>
    <property type="match status" value="1"/>
</dbReference>
<dbReference type="GO" id="GO:0051991">
    <property type="term" value="F:UDP-N-acetyl-D-glucosamine:N-acetylmuramoyl-L-alanyl-D-glutamyl-meso-2,6-diaminopimelyl-D-alanyl-D-alanine-diphosphoundecaprenol 4-beta-N-acetylglucosaminlytransferase activity"/>
    <property type="evidence" value="ECO:0007669"/>
    <property type="project" value="RHEA"/>
</dbReference>
<proteinExistence type="inferred from homology"/>
<keyword evidence="2 10" id="KW-0132">Cell division</keyword>
<dbReference type="CDD" id="cd03785">
    <property type="entry name" value="GT28_MurG"/>
    <property type="match status" value="1"/>
</dbReference>
<dbReference type="GO" id="GO:0071555">
    <property type="term" value="P:cell wall organization"/>
    <property type="evidence" value="ECO:0007669"/>
    <property type="project" value="UniProtKB-KW"/>
</dbReference>
<keyword evidence="11" id="KW-1133">Transmembrane helix</keyword>
<comment type="caution">
    <text evidence="10">Lacks conserved residue(s) required for the propagation of feature annotation.</text>
</comment>
<keyword evidence="3 10" id="KW-0328">Glycosyltransferase</keyword>
<feature type="binding site" evidence="10">
    <location>
        <position position="188"/>
    </location>
    <ligand>
        <name>UDP-N-acetyl-alpha-D-glucosamine</name>
        <dbReference type="ChEBI" id="CHEBI:57705"/>
    </ligand>
</feature>
<feature type="binding site" evidence="10">
    <location>
        <begin position="22"/>
        <end position="24"/>
    </location>
    <ligand>
        <name>UDP-N-acetyl-alpha-D-glucosamine</name>
        <dbReference type="ChEBI" id="CHEBI:57705"/>
    </ligand>
</feature>
<keyword evidence="6 10" id="KW-0573">Peptidoglycan synthesis</keyword>
<dbReference type="Gene3D" id="3.40.50.2000">
    <property type="entry name" value="Glycogen Phosphorylase B"/>
    <property type="match status" value="2"/>
</dbReference>
<dbReference type="GO" id="GO:0050511">
    <property type="term" value="F:undecaprenyldiphospho-muramoylpentapeptide beta-N-acetylglucosaminyltransferase activity"/>
    <property type="evidence" value="ECO:0007669"/>
    <property type="project" value="UniProtKB-UniRule"/>
</dbReference>
<keyword evidence="9 10" id="KW-0961">Cell wall biogenesis/degradation</keyword>
<feature type="binding site" evidence="10">
    <location>
        <position position="328"/>
    </location>
    <ligand>
        <name>UDP-N-acetyl-alpha-D-glucosamine</name>
        <dbReference type="ChEBI" id="CHEBI:57705"/>
    </ligand>
</feature>
<organism evidence="14 15">
    <name type="scientific">candidate division WS6 bacterium GW2011_GWF2_39_15</name>
    <dbReference type="NCBI Taxonomy" id="1619100"/>
    <lineage>
        <taxon>Bacteria</taxon>
        <taxon>Candidatus Dojkabacteria</taxon>
    </lineage>
</organism>
<evidence type="ECO:0000256" key="1">
    <source>
        <dbReference type="ARBA" id="ARBA00022475"/>
    </source>
</evidence>
<accession>A0A0G0MQ61</accession>
<evidence type="ECO:0000259" key="12">
    <source>
        <dbReference type="Pfam" id="PF03033"/>
    </source>
</evidence>
<evidence type="ECO:0000256" key="9">
    <source>
        <dbReference type="ARBA" id="ARBA00023316"/>
    </source>
</evidence>
<evidence type="ECO:0000256" key="2">
    <source>
        <dbReference type="ARBA" id="ARBA00022618"/>
    </source>
</evidence>
<dbReference type="STRING" id="1619100.UT34_C0001G0199"/>
<dbReference type="GO" id="GO:0051301">
    <property type="term" value="P:cell division"/>
    <property type="evidence" value="ECO:0007669"/>
    <property type="project" value="UniProtKB-KW"/>
</dbReference>
<keyword evidence="1 10" id="KW-1003">Cell membrane</keyword>
<keyword evidence="4 10" id="KW-0808">Transferase</keyword>
<sequence>MYLDMQNKQKLDKKILVTGGGSGGHVSVATAFIDALSERFSDINDHILYVGSDLGMVGEKNSVSVEQRRMADRNIKFVSLRAGKLQRRLELTTILLLFRTLLGVVDAFGYIREFRPDLVFCTGGYLGVPIAIASWFYRIPIYLHEQTAAVGMSNSFVGKIAKRVYITFPTSEKYFNKEKVLHTGNLLRPSIFKVHPKADIGGALQIMKKNGLPVIYVSGGGQGSHIINTLIRDMLKYSLMEYQILLQTGDNQIFKDYDVIYKEWKKLPANLQNRLFVTKFVTDDDIGAVFKAADLYLGRSGANTVYELGVMKIPSILIPIPWVTHNEQELNANILKDLGLGRVILEGEATGSKLHAEIKDMLLLKKKRNLDADAIEKVFVLNAKEAIMEDLFKSIYN</sequence>
<evidence type="ECO:0000313" key="15">
    <source>
        <dbReference type="Proteomes" id="UP000034799"/>
    </source>
</evidence>
<comment type="similarity">
    <text evidence="10">Belongs to the glycosyltransferase 28 family. MurG subfamily.</text>
</comment>
<dbReference type="Pfam" id="PF03033">
    <property type="entry name" value="Glyco_transf_28"/>
    <property type="match status" value="1"/>
</dbReference>
<dbReference type="AlphaFoldDB" id="A0A0G0MQ61"/>
<evidence type="ECO:0000256" key="11">
    <source>
        <dbReference type="SAM" id="Phobius"/>
    </source>
</evidence>